<dbReference type="AlphaFoldDB" id="A0A425C254"/>
<evidence type="ECO:0000256" key="6">
    <source>
        <dbReference type="ARBA" id="ARBA00023619"/>
    </source>
</evidence>
<dbReference type="GO" id="GO:0004252">
    <property type="term" value="F:serine-type endopeptidase activity"/>
    <property type="evidence" value="ECO:0007669"/>
    <property type="project" value="UniProtKB-UniRule"/>
</dbReference>
<evidence type="ECO:0000259" key="11">
    <source>
        <dbReference type="Pfam" id="PF00082"/>
    </source>
</evidence>
<feature type="active site" description="Charge relay system" evidence="8">
    <location>
        <position position="257"/>
    </location>
</feature>
<protein>
    <recommendedName>
        <fullName evidence="6">subtilisin</fullName>
        <ecNumber evidence="6">3.4.21.62</ecNumber>
    </recommendedName>
</protein>
<dbReference type="EC" id="3.4.21.62" evidence="6"/>
<feature type="domain" description="Peptidase S8/S53" evidence="11">
    <location>
        <begin position="212"/>
        <end position="456"/>
    </location>
</feature>
<feature type="domain" description="Peptidase S8/S53" evidence="11">
    <location>
        <begin position="655"/>
        <end position="918"/>
    </location>
</feature>
<gene>
    <name evidence="12" type="ORF">B5M09_008252</name>
</gene>
<comment type="catalytic activity">
    <reaction evidence="5">
        <text>Hydrolysis of proteins with broad specificity for peptide bonds, and a preference for a large uncharged residue in P1. Hydrolyzes peptide amides.</text>
        <dbReference type="EC" id="3.4.21.62"/>
    </reaction>
</comment>
<dbReference type="InterPro" id="IPR023827">
    <property type="entry name" value="Peptidase_S8_Asp-AS"/>
</dbReference>
<dbReference type="InterPro" id="IPR022398">
    <property type="entry name" value="Peptidase_S8_His-AS"/>
</dbReference>
<evidence type="ECO:0000256" key="8">
    <source>
        <dbReference type="PROSITE-ProRule" id="PRU01240"/>
    </source>
</evidence>
<dbReference type="PROSITE" id="PS00138">
    <property type="entry name" value="SUBTILASE_SER"/>
    <property type="match status" value="1"/>
</dbReference>
<dbReference type="PROSITE" id="PS00137">
    <property type="entry name" value="SUBTILASE_HIS"/>
    <property type="match status" value="1"/>
</dbReference>
<evidence type="ECO:0000256" key="3">
    <source>
        <dbReference type="ARBA" id="ARBA00022801"/>
    </source>
</evidence>
<feature type="active site" description="Charge relay system" evidence="8">
    <location>
        <position position="426"/>
    </location>
</feature>
<keyword evidence="3 8" id="KW-0378">Hydrolase</keyword>
<evidence type="ECO:0000256" key="9">
    <source>
        <dbReference type="RuleBase" id="RU003355"/>
    </source>
</evidence>
<evidence type="ECO:0000256" key="10">
    <source>
        <dbReference type="SAM" id="SignalP"/>
    </source>
</evidence>
<dbReference type="InterPro" id="IPR000209">
    <property type="entry name" value="Peptidase_S8/S53_dom"/>
</dbReference>
<dbReference type="InterPro" id="IPR050131">
    <property type="entry name" value="Peptidase_S8_subtilisin-like"/>
</dbReference>
<evidence type="ECO:0000256" key="5">
    <source>
        <dbReference type="ARBA" id="ARBA00023529"/>
    </source>
</evidence>
<sequence length="949" mass="99356">MQPSTSRLCIMATVLAVVMATTATVCCGGSHDVIAPDVWADLHASPNATVNVLVSFVGGTTKALADAIAVDLHDLHLASSNSRVRQHLVKSTAKSQAIVQSLLRGDSAHPRRRLSVNDEAAEAFSSPEICPGLDDLRVREIYLTNQLHVRRLTLCMAEQLALRSEVASIRYGATLVLDTTTPPSSHVTDVSTTPWNVRAVDATPLWTANITGQGIVVGVIDSGVRSTHDSLRSNFRQNYGWFDAVELAPYPVDAYGHGSHVVGIALSVAPSAQWIACRACSSGGGCHESDLLLCMQFMLCPTDSKGEHADCSKAPRVVNNSWGSGIANWPNYKAAVQAWREAGIVPVFSGGNAGASGCMSVKSPADYDNVIAVGSVDATNALSAFSSRGPTVTSGMTKPDVVAPGVAIRSASSQADNQTVEMSGTSMAAPHVTGAIALLLSGNPALSYDQLYKALTQGTSMSPVKTTDECRLILSFVAAAAAAAAAATASPDKIDPSLWRLLNANVTASAMVELRREPGRLDLELPFDTSADMVRQALMDATAASAAAVQALFHPSSSSSSSPHRHLTSACPGLAAPEPLHLWIVGRSHIPALTRCVAEYVASLDAVLRIRVEEVEEVDTTAPTGIMIPREDLLPPLWATEMIRAPAVWATGNTGQGIVIGLIDTGVRSTHSLYASKFRSDYNWFDPINKTTTPHDSTGHGTHVAGLLVGDHGVGAAPGASFIACRGCTKGCDEAHVLACMQFMLCPTDAAAGNENCTKKPHVINNSWGSATSKDVYQPAFDAMESAGIVMVVSSGNAGPHCSTVGSPADYRNALAVGMMTEYRYLNARSSRGPAKNDTTLVKPDVSAPGFDVYSASNAGDHLFEPQWGSSQAAAHVSGMVALMLVANPALSPAQVRAAVITYVETATVDAAATTNCGGLNDLKFPNNNYGYGLVNASYAVDGVTRGGV</sequence>
<dbReference type="VEuPathDB" id="FungiDB:H257_09168"/>
<feature type="chain" id="PRO_5019318972" description="subtilisin" evidence="10">
    <location>
        <begin position="24"/>
        <end position="949"/>
    </location>
</feature>
<keyword evidence="13" id="KW-1185">Reference proteome</keyword>
<dbReference type="PRINTS" id="PR00723">
    <property type="entry name" value="SUBTILISIN"/>
</dbReference>
<feature type="active site" description="Charge relay system" evidence="7 8">
    <location>
        <position position="871"/>
    </location>
</feature>
<feature type="signal peptide" evidence="10">
    <location>
        <begin position="1"/>
        <end position="23"/>
    </location>
</feature>
<feature type="active site" description="Charge relay system" evidence="7 8">
    <location>
        <position position="700"/>
    </location>
</feature>
<name>A0A425C254_APHAT</name>
<evidence type="ECO:0000256" key="4">
    <source>
        <dbReference type="ARBA" id="ARBA00022825"/>
    </source>
</evidence>
<reference evidence="12" key="1">
    <citation type="submission" date="2018-07" db="EMBL/GenBank/DDBJ databases">
        <title>Annotation of Aphanomyces astaci genome assembly.</title>
        <authorList>
            <person name="Studholme D.J."/>
        </authorList>
    </citation>
    <scope>NUCLEOTIDE SEQUENCE [LARGE SCALE GENOMIC DNA]</scope>
    <source>
        <strain evidence="12">Pc</strain>
    </source>
</reference>
<keyword evidence="4 8" id="KW-0720">Serine protease</keyword>
<accession>A0A425C254</accession>
<dbReference type="InterPro" id="IPR015500">
    <property type="entry name" value="Peptidase_S8_subtilisin-rel"/>
</dbReference>
<keyword evidence="10" id="KW-0732">Signal</keyword>
<dbReference type="InterPro" id="IPR036852">
    <property type="entry name" value="Peptidase_S8/S53_dom_sf"/>
</dbReference>
<dbReference type="Pfam" id="PF00082">
    <property type="entry name" value="Peptidase_S8"/>
    <property type="match status" value="2"/>
</dbReference>
<evidence type="ECO:0000256" key="1">
    <source>
        <dbReference type="ARBA" id="ARBA00011073"/>
    </source>
</evidence>
<evidence type="ECO:0000256" key="7">
    <source>
        <dbReference type="PIRSR" id="PIRSR615500-1"/>
    </source>
</evidence>
<comment type="similarity">
    <text evidence="1 8 9">Belongs to the peptidase S8 family.</text>
</comment>
<evidence type="ECO:0000313" key="12">
    <source>
        <dbReference type="EMBL" id="RQM11143.1"/>
    </source>
</evidence>
<dbReference type="PANTHER" id="PTHR43806">
    <property type="entry name" value="PEPTIDASE S8"/>
    <property type="match status" value="1"/>
</dbReference>
<dbReference type="PROSITE" id="PS51892">
    <property type="entry name" value="SUBTILASE"/>
    <property type="match status" value="2"/>
</dbReference>
<dbReference type="InterPro" id="IPR023828">
    <property type="entry name" value="Peptidase_S8_Ser-AS"/>
</dbReference>
<evidence type="ECO:0000256" key="2">
    <source>
        <dbReference type="ARBA" id="ARBA00022670"/>
    </source>
</evidence>
<dbReference type="Gene3D" id="3.40.50.200">
    <property type="entry name" value="Peptidase S8/S53 domain"/>
    <property type="match status" value="2"/>
</dbReference>
<dbReference type="GO" id="GO:0006508">
    <property type="term" value="P:proteolysis"/>
    <property type="evidence" value="ECO:0007669"/>
    <property type="project" value="UniProtKB-KW"/>
</dbReference>
<comment type="caution">
    <text evidence="12">The sequence shown here is derived from an EMBL/GenBank/DDBJ whole genome shotgun (WGS) entry which is preliminary data.</text>
</comment>
<organism evidence="12 13">
    <name type="scientific">Aphanomyces astaci</name>
    <name type="common">Crayfish plague agent</name>
    <dbReference type="NCBI Taxonomy" id="112090"/>
    <lineage>
        <taxon>Eukaryota</taxon>
        <taxon>Sar</taxon>
        <taxon>Stramenopiles</taxon>
        <taxon>Oomycota</taxon>
        <taxon>Saprolegniomycetes</taxon>
        <taxon>Saprolegniales</taxon>
        <taxon>Verrucalvaceae</taxon>
        <taxon>Aphanomyces</taxon>
    </lineage>
</organism>
<feature type="active site" description="Charge relay system" evidence="7 8">
    <location>
        <position position="664"/>
    </location>
</feature>
<keyword evidence="2 8" id="KW-0645">Protease</keyword>
<proteinExistence type="inferred from homology"/>
<dbReference type="EMBL" id="MZMZ02006003">
    <property type="protein sequence ID" value="RQM11143.1"/>
    <property type="molecule type" value="Genomic_DNA"/>
</dbReference>
<feature type="active site" description="Charge relay system" evidence="8">
    <location>
        <position position="221"/>
    </location>
</feature>
<evidence type="ECO:0000313" key="13">
    <source>
        <dbReference type="Proteomes" id="UP000284702"/>
    </source>
</evidence>
<dbReference type="PROSITE" id="PS00136">
    <property type="entry name" value="SUBTILASE_ASP"/>
    <property type="match status" value="2"/>
</dbReference>
<dbReference type="PANTHER" id="PTHR43806:SF67">
    <property type="entry name" value="EGF-LIKE DOMAIN-CONTAINING PROTEIN"/>
    <property type="match status" value="1"/>
</dbReference>
<dbReference type="SUPFAM" id="SSF52743">
    <property type="entry name" value="Subtilisin-like"/>
    <property type="match status" value="2"/>
</dbReference>
<dbReference type="Proteomes" id="UP000284702">
    <property type="component" value="Unassembled WGS sequence"/>
</dbReference>